<dbReference type="Proteomes" id="UP000244446">
    <property type="component" value="Unassembled WGS sequence"/>
</dbReference>
<evidence type="ECO:0000313" key="1">
    <source>
        <dbReference type="EMBL" id="PVA10950.1"/>
    </source>
</evidence>
<organism evidence="1 2">
    <name type="scientific">Pelagivirga sediminicola</name>
    <dbReference type="NCBI Taxonomy" id="2170575"/>
    <lineage>
        <taxon>Bacteria</taxon>
        <taxon>Pseudomonadati</taxon>
        <taxon>Pseudomonadota</taxon>
        <taxon>Alphaproteobacteria</taxon>
        <taxon>Rhodobacterales</taxon>
        <taxon>Paracoccaceae</taxon>
        <taxon>Pelagivirga</taxon>
    </lineage>
</organism>
<keyword evidence="2" id="KW-1185">Reference proteome</keyword>
<dbReference type="EMBL" id="QCYH01000002">
    <property type="protein sequence ID" value="PVA10950.1"/>
    <property type="molecule type" value="Genomic_DNA"/>
</dbReference>
<gene>
    <name evidence="1" type="ORF">DC366_03960</name>
</gene>
<sequence length="111" mass="12625">MLQSPVPAGTIRQTDIQALVQTYRITQYPAIVRVRRTMQGGGFGDQDRNPFTWTVFFLVDGVWMSLESARGMRREWGSLDKLEVWLRGQGFGFFWVRNDIDAIGAPNGDAE</sequence>
<accession>A0A2T7G953</accession>
<evidence type="ECO:0000313" key="2">
    <source>
        <dbReference type="Proteomes" id="UP000244446"/>
    </source>
</evidence>
<protein>
    <submittedName>
        <fullName evidence="1">Uncharacterized protein</fullName>
    </submittedName>
</protein>
<comment type="caution">
    <text evidence="1">The sequence shown here is derived from an EMBL/GenBank/DDBJ whole genome shotgun (WGS) entry which is preliminary data.</text>
</comment>
<reference evidence="1 2" key="1">
    <citation type="submission" date="2018-04" db="EMBL/GenBank/DDBJ databases">
        <title>Pelagivirga bohaiensis gen. nov., sp. nov., a bacterium isolated from the Bohai Sea.</title>
        <authorList>
            <person name="Ji X."/>
        </authorList>
    </citation>
    <scope>NUCLEOTIDE SEQUENCE [LARGE SCALE GENOMIC DNA]</scope>
    <source>
        <strain evidence="1 2">BH-SD19</strain>
    </source>
</reference>
<name>A0A2T7G953_9RHOB</name>
<dbReference type="OrthoDB" id="6119264at2"/>
<dbReference type="AlphaFoldDB" id="A0A2T7G953"/>
<proteinExistence type="predicted"/>
<dbReference type="RefSeq" id="WP_108690924.1">
    <property type="nucleotide sequence ID" value="NZ_QCYH01000002.1"/>
</dbReference>